<dbReference type="EMBL" id="JBHTGP010000008">
    <property type="protein sequence ID" value="MFD0686082.1"/>
    <property type="molecule type" value="Genomic_DNA"/>
</dbReference>
<dbReference type="SUPFAM" id="SSF56784">
    <property type="entry name" value="HAD-like"/>
    <property type="match status" value="1"/>
</dbReference>
<dbReference type="PANTHER" id="PTHR43316">
    <property type="entry name" value="HYDROLASE, HALOACID DELAHOGENASE-RELATED"/>
    <property type="match status" value="1"/>
</dbReference>
<dbReference type="InterPro" id="IPR023214">
    <property type="entry name" value="HAD_sf"/>
</dbReference>
<comment type="similarity">
    <text evidence="1">Belongs to the HAD-like hydrolase superfamily. S-2-haloalkanoic acid dehalogenase family.</text>
</comment>
<dbReference type="InterPro" id="IPR036412">
    <property type="entry name" value="HAD-like_sf"/>
</dbReference>
<dbReference type="NCBIfam" id="TIGR01493">
    <property type="entry name" value="HAD-SF-IA-v2"/>
    <property type="match status" value="1"/>
</dbReference>
<dbReference type="PANTHER" id="PTHR43316:SF3">
    <property type="entry name" value="HALOACID DEHALOGENASE, TYPE II (AFU_ORTHOLOGUE AFUA_2G07750)-RELATED"/>
    <property type="match status" value="1"/>
</dbReference>
<evidence type="ECO:0000313" key="3">
    <source>
        <dbReference type="EMBL" id="MFD0686082.1"/>
    </source>
</evidence>
<evidence type="ECO:0000256" key="2">
    <source>
        <dbReference type="ARBA" id="ARBA00022801"/>
    </source>
</evidence>
<dbReference type="NCBIfam" id="TIGR01428">
    <property type="entry name" value="HAD_type_II"/>
    <property type="match status" value="1"/>
</dbReference>
<evidence type="ECO:0000313" key="4">
    <source>
        <dbReference type="Proteomes" id="UP001597063"/>
    </source>
</evidence>
<dbReference type="SFLD" id="SFLDS00003">
    <property type="entry name" value="Haloacid_Dehalogenase"/>
    <property type="match status" value="1"/>
</dbReference>
<dbReference type="InterPro" id="IPR051540">
    <property type="entry name" value="S-2-haloacid_dehalogenase"/>
</dbReference>
<accession>A0ABW2XJE6</accession>
<protein>
    <submittedName>
        <fullName evidence="3">Haloacid dehalogenase type II</fullName>
    </submittedName>
</protein>
<name>A0ABW2XJE6_9ACTN</name>
<dbReference type="PRINTS" id="PR00413">
    <property type="entry name" value="HADHALOGNASE"/>
</dbReference>
<gene>
    <name evidence="3" type="ORF">ACFQZM_16390</name>
</gene>
<dbReference type="Gene3D" id="3.40.50.1000">
    <property type="entry name" value="HAD superfamily/HAD-like"/>
    <property type="match status" value="1"/>
</dbReference>
<proteinExistence type="inferred from homology"/>
<keyword evidence="4" id="KW-1185">Reference proteome</keyword>
<dbReference type="Pfam" id="PF00702">
    <property type="entry name" value="Hydrolase"/>
    <property type="match status" value="1"/>
</dbReference>
<dbReference type="InterPro" id="IPR023198">
    <property type="entry name" value="PGP-like_dom2"/>
</dbReference>
<dbReference type="Gene3D" id="1.10.150.240">
    <property type="entry name" value="Putative phosphatase, domain 2"/>
    <property type="match status" value="1"/>
</dbReference>
<dbReference type="Proteomes" id="UP001597063">
    <property type="component" value="Unassembled WGS sequence"/>
</dbReference>
<dbReference type="CDD" id="cd02588">
    <property type="entry name" value="HAD_L2-DEX"/>
    <property type="match status" value="1"/>
</dbReference>
<evidence type="ECO:0000256" key="1">
    <source>
        <dbReference type="ARBA" id="ARBA00008106"/>
    </source>
</evidence>
<dbReference type="RefSeq" id="WP_242619054.1">
    <property type="nucleotide sequence ID" value="NZ_CAACUY010000019.1"/>
</dbReference>
<dbReference type="SFLD" id="SFLDG01129">
    <property type="entry name" value="C1.5:_HAD__Beta-PGM__Phosphata"/>
    <property type="match status" value="1"/>
</dbReference>
<reference evidence="4" key="1">
    <citation type="journal article" date="2019" name="Int. J. Syst. Evol. Microbiol.">
        <title>The Global Catalogue of Microorganisms (GCM) 10K type strain sequencing project: providing services to taxonomists for standard genome sequencing and annotation.</title>
        <authorList>
            <consortium name="The Broad Institute Genomics Platform"/>
            <consortium name="The Broad Institute Genome Sequencing Center for Infectious Disease"/>
            <person name="Wu L."/>
            <person name="Ma J."/>
        </authorList>
    </citation>
    <scope>NUCLEOTIDE SEQUENCE [LARGE SCALE GENOMIC DNA]</scope>
    <source>
        <strain evidence="4">JCM 9371</strain>
    </source>
</reference>
<dbReference type="InterPro" id="IPR006328">
    <property type="entry name" value="2-HAD"/>
</dbReference>
<sequence length="248" mass="27009">MGFDPGSVRVVACDIFGTTVDWRTGVAEQVAEIAAGRGVELDGGAFADAWRDRYLPSMRRVNDGERDWAYLDTLHRESLDELLELHGVAGAFGEDARRRLVRSWHRLPAWDDSVDGLARLRERYVVAALSNGGFALLTNLVKEAGLPFDCILSAELARAYKPDPRAYLTAVGLLDVEPSEVLMVAAHAWDIDGAREAGLRTAFLERPLEKGPARGADRAEDTRSDLAVRGFGELADLLAAVPGTVPPE</sequence>
<organism evidence="3 4">
    <name type="scientific">Actinomadura fibrosa</name>
    <dbReference type="NCBI Taxonomy" id="111802"/>
    <lineage>
        <taxon>Bacteria</taxon>
        <taxon>Bacillati</taxon>
        <taxon>Actinomycetota</taxon>
        <taxon>Actinomycetes</taxon>
        <taxon>Streptosporangiales</taxon>
        <taxon>Thermomonosporaceae</taxon>
        <taxon>Actinomadura</taxon>
    </lineage>
</organism>
<keyword evidence="2" id="KW-0378">Hydrolase</keyword>
<comment type="caution">
    <text evidence="3">The sequence shown here is derived from an EMBL/GenBank/DDBJ whole genome shotgun (WGS) entry which is preliminary data.</text>
</comment>
<dbReference type="InterPro" id="IPR006439">
    <property type="entry name" value="HAD-SF_hydro_IA"/>
</dbReference>
<dbReference type="NCBIfam" id="TIGR01509">
    <property type="entry name" value="HAD-SF-IA-v3"/>
    <property type="match status" value="1"/>
</dbReference>